<dbReference type="SUPFAM" id="SSF53383">
    <property type="entry name" value="PLP-dependent transferases"/>
    <property type="match status" value="1"/>
</dbReference>
<dbReference type="InterPro" id="IPR004839">
    <property type="entry name" value="Aminotransferase_I/II_large"/>
</dbReference>
<name>S5ZBA9_THELN</name>
<dbReference type="HOGENOM" id="CLU_1665587_0_0_2"/>
<dbReference type="EC" id="2.6.1.-" evidence="5"/>
<reference evidence="7 8" key="1">
    <citation type="journal article" date="2012" name="J. Bacteriol.">
        <title>Genome sequence of the model hyperthermophilic archaeon Thermococcus litoralis NS-C.</title>
        <authorList>
            <person name="Gardner A.F."/>
            <person name="Kumar S."/>
            <person name="Perler F.B."/>
        </authorList>
    </citation>
    <scope>NUCLEOTIDE SEQUENCE [LARGE SCALE GENOMIC DNA]</scope>
    <source>
        <strain evidence="8">ATCC 51850 / DSM 5473 / JCM 8560 / NS-C</strain>
    </source>
</reference>
<dbReference type="STRING" id="523849.OCC_14355"/>
<dbReference type="PANTHER" id="PTHR42885:SF2">
    <property type="entry name" value="HISTIDINOL-PHOSPHATE AMINOTRANSFERASE"/>
    <property type="match status" value="1"/>
</dbReference>
<dbReference type="EMBL" id="CP006670">
    <property type="protein sequence ID" value="AGT34348.1"/>
    <property type="molecule type" value="Genomic_DNA"/>
</dbReference>
<evidence type="ECO:0000259" key="6">
    <source>
        <dbReference type="Pfam" id="PF00155"/>
    </source>
</evidence>
<gene>
    <name evidence="7" type="ORF">OCC_14355</name>
</gene>
<keyword evidence="2 5" id="KW-0032">Aminotransferase</keyword>
<dbReference type="InterPro" id="IPR015421">
    <property type="entry name" value="PyrdxlP-dep_Trfase_major"/>
</dbReference>
<evidence type="ECO:0000256" key="4">
    <source>
        <dbReference type="ARBA" id="ARBA00022898"/>
    </source>
</evidence>
<dbReference type="GO" id="GO:0008483">
    <property type="term" value="F:transaminase activity"/>
    <property type="evidence" value="ECO:0007669"/>
    <property type="project" value="UniProtKB-KW"/>
</dbReference>
<dbReference type="InterPro" id="IPR004838">
    <property type="entry name" value="NHTrfase_class1_PyrdxlP-BS"/>
</dbReference>
<dbReference type="PANTHER" id="PTHR42885">
    <property type="entry name" value="HISTIDINOL-PHOSPHATE AMINOTRANSFERASE-RELATED"/>
    <property type="match status" value="1"/>
</dbReference>
<dbReference type="Pfam" id="PF00155">
    <property type="entry name" value="Aminotran_1_2"/>
    <property type="match status" value="1"/>
</dbReference>
<dbReference type="PROSITE" id="PS00105">
    <property type="entry name" value="AA_TRANSFER_CLASS_1"/>
    <property type="match status" value="1"/>
</dbReference>
<dbReference type="GO" id="GO:0030170">
    <property type="term" value="F:pyridoxal phosphate binding"/>
    <property type="evidence" value="ECO:0007669"/>
    <property type="project" value="InterPro"/>
</dbReference>
<dbReference type="InterPro" id="IPR015424">
    <property type="entry name" value="PyrdxlP-dep_Trfase"/>
</dbReference>
<evidence type="ECO:0000256" key="5">
    <source>
        <dbReference type="RuleBase" id="RU000481"/>
    </source>
</evidence>
<organism evidence="7 8">
    <name type="scientific">Thermococcus litoralis (strain ATCC 51850 / DSM 5473 / JCM 8560 / NS-C)</name>
    <dbReference type="NCBI Taxonomy" id="523849"/>
    <lineage>
        <taxon>Archaea</taxon>
        <taxon>Methanobacteriati</taxon>
        <taxon>Methanobacteriota</taxon>
        <taxon>Thermococci</taxon>
        <taxon>Thermococcales</taxon>
        <taxon>Thermococcaceae</taxon>
        <taxon>Thermococcus</taxon>
    </lineage>
</organism>
<evidence type="ECO:0000313" key="8">
    <source>
        <dbReference type="Proteomes" id="UP000015502"/>
    </source>
</evidence>
<evidence type="ECO:0000256" key="2">
    <source>
        <dbReference type="ARBA" id="ARBA00022576"/>
    </source>
</evidence>
<dbReference type="KEGG" id="tlt:OCC_14355"/>
<evidence type="ECO:0000256" key="1">
    <source>
        <dbReference type="ARBA" id="ARBA00001933"/>
    </source>
</evidence>
<evidence type="ECO:0000313" key="7">
    <source>
        <dbReference type="EMBL" id="AGT34348.1"/>
    </source>
</evidence>
<protein>
    <recommendedName>
        <fullName evidence="5">Aminotransferase</fullName>
        <ecNumber evidence="5">2.6.1.-</ecNumber>
    </recommendedName>
</protein>
<comment type="similarity">
    <text evidence="5">Belongs to the class-I pyridoxal-phosphate-dependent aminotransferase family.</text>
</comment>
<sequence>MSKKNSAINLEFPNILVTRSFSKGFGLAGLRIGYCIVKGDEMKKAISKVDFPFSITTISLVAALKALEDQDFLRKTVEQTRKNKEKLMRTLGKSFHIARTDKSTPIFLCGGNGNTYQYFLSKGILTVPGEEFMNLDNSYVRIRIPKSAEEFIKKINAA</sequence>
<comment type="cofactor">
    <cofactor evidence="1 5">
        <name>pyridoxal 5'-phosphate</name>
        <dbReference type="ChEBI" id="CHEBI:597326"/>
    </cofactor>
</comment>
<dbReference type="Proteomes" id="UP000015502">
    <property type="component" value="Chromosome"/>
</dbReference>
<dbReference type="AlphaFoldDB" id="S5ZBA9"/>
<accession>S5ZBA9</accession>
<proteinExistence type="inferred from homology"/>
<dbReference type="Gene3D" id="3.40.640.10">
    <property type="entry name" value="Type I PLP-dependent aspartate aminotransferase-like (Major domain)"/>
    <property type="match status" value="1"/>
</dbReference>
<dbReference type="InterPro" id="IPR015422">
    <property type="entry name" value="PyrdxlP-dep_Trfase_small"/>
</dbReference>
<feature type="domain" description="Aminotransferase class I/classII large" evidence="6">
    <location>
        <begin position="13"/>
        <end position="148"/>
    </location>
</feature>
<dbReference type="PaxDb" id="523849-OCC_14355"/>
<dbReference type="Gene3D" id="3.90.1150.10">
    <property type="entry name" value="Aspartate Aminotransferase, domain 1"/>
    <property type="match status" value="1"/>
</dbReference>
<keyword evidence="4" id="KW-0663">Pyridoxal phosphate</keyword>
<keyword evidence="8" id="KW-1185">Reference proteome</keyword>
<evidence type="ECO:0000256" key="3">
    <source>
        <dbReference type="ARBA" id="ARBA00022679"/>
    </source>
</evidence>
<keyword evidence="3 5" id="KW-0808">Transferase</keyword>